<dbReference type="InterPro" id="IPR031354">
    <property type="entry name" value="BRD4_CDT"/>
</dbReference>
<organism evidence="7">
    <name type="scientific">Lutzomyia longipalpis</name>
    <name type="common">Sand fly</name>
    <dbReference type="NCBI Taxonomy" id="7200"/>
    <lineage>
        <taxon>Eukaryota</taxon>
        <taxon>Metazoa</taxon>
        <taxon>Ecdysozoa</taxon>
        <taxon>Arthropoda</taxon>
        <taxon>Hexapoda</taxon>
        <taxon>Insecta</taxon>
        <taxon>Pterygota</taxon>
        <taxon>Neoptera</taxon>
        <taxon>Endopterygota</taxon>
        <taxon>Diptera</taxon>
        <taxon>Nematocera</taxon>
        <taxon>Psychodoidea</taxon>
        <taxon>Psychodidae</taxon>
        <taxon>Lutzomyia</taxon>
        <taxon>Lutzomyia</taxon>
    </lineage>
</organism>
<sequence>MAAGLALPAAAGGGPQASSTLISTSTAASGAVAPSAAAPPPYHVNQTLLDHQVMPPQPLAKVKKGVKRKADTTTPTTAAAFDSHYAPGSGAESKKIATRRGSGRQSTPYPKSPMTSATGGHAAGGVGSAAGGAPKNKEKLSESLKACNEILKELFSEKHIRYAWPFYKPVDADLLGLYDYHDIIKKPMDLGTVKAKMDNREYKTGSEFAADVRLIFTNCYKYNPKDHDVVVMGRKLQDVFEMRYANIPDEPVTNANAGEGGGGGKESTSSSGESSDTDMESNSDEERSARLKVLQSKLVDLQEEMRKLVEESTNKKKAKKKLKEKKKPTAAPTAPTAATAGHASVGKQISQSGPNAHQMAMQVPLSANAKGTKVKGQRAPKAVVNSAQSTKKVKSGSGAGGTGVRGPGKKKQLATHNFDSEEEDTAKPMSYDEKRQLSLDINKLPGDKLGRVVHIIQSREPSLRDSNPDEIEIDFETLKPSTLRELENYVASCLRKKTRKPYYKKMSGKSKDEQMAEKKQELEKRLQDVTGQLGTSKKATKKDDASKVDVVPSGRLSSSSSSTDSSSSSSSDTSSSDSSDSEAGTGKSSTSKKRIKKEDPPSNNNVSMPQNTVASTLPVTTQSHFNGIIQQTPHLSAPQSSLQGPLPNPPPILIGTNGSMKLSMANISGAAASAAQQQQQQVKQEPSTQMPPMQTVPMNMMQPPMRSQLPPAASLEHQMPKTSGAMTLGNGGGAYVKPQMPGSMSGGGFVDPLEQSLASLEQNLKSDLANHQHLDLMGDMGASNVIPKSEAATQPPATLAHHQSLMQHLSMEAMHHQLQQTMAHSGVAPNGFVLDPAAATLNGMGVMMQPPVPQGPPSGPHISTAPMVSIFDPTMVTQHVNRGGGGSVSAASNQQTTPQTPQQSQQQQLPQTPTSAPPVKEKFLLTPKPIEDLMMPPVHDKSKSTEPKGNFAQAIKPSHEQNLKNASSWSSLASAGSPQNVTTPQVKPKPSMDSFQQFRNKAKEKMDRQKLLEQQELKRSQKEAAEKELKRQQEQKQKNHDEHDAPRKSGAEPLPARVDEIKESPQRSGSPGMGPSAANQDRAAAKRAELRRMEQERRRREAMAGQIDMNMQSDLMAAFEESL</sequence>
<dbReference type="Pfam" id="PF00439">
    <property type="entry name" value="Bromodomain"/>
    <property type="match status" value="1"/>
</dbReference>
<proteinExistence type="predicted"/>
<dbReference type="GO" id="GO:0006355">
    <property type="term" value="P:regulation of DNA-templated transcription"/>
    <property type="evidence" value="ECO:0007669"/>
    <property type="project" value="TreeGrafter"/>
</dbReference>
<feature type="region of interest" description="Disordered" evidence="4">
    <location>
        <begin position="671"/>
        <end position="691"/>
    </location>
</feature>
<dbReference type="Gene3D" id="1.20.1270.220">
    <property type="match status" value="1"/>
</dbReference>
<evidence type="ECO:0000313" key="7">
    <source>
        <dbReference type="EMBL" id="MBC1169746.1"/>
    </source>
</evidence>
<feature type="compositionally biased region" description="Basic and acidic residues" evidence="4">
    <location>
        <begin position="509"/>
        <end position="527"/>
    </location>
</feature>
<feature type="region of interest" description="Disordered" evidence="4">
    <location>
        <begin position="634"/>
        <end position="656"/>
    </location>
</feature>
<dbReference type="Pfam" id="PF17035">
    <property type="entry name" value="BET"/>
    <property type="match status" value="1"/>
</dbReference>
<dbReference type="InterPro" id="IPR036427">
    <property type="entry name" value="Bromodomain-like_sf"/>
</dbReference>
<keyword evidence="2 3" id="KW-0103">Bromodomain</keyword>
<feature type="compositionally biased region" description="Basic and acidic residues" evidence="4">
    <location>
        <begin position="1083"/>
        <end position="1102"/>
    </location>
</feature>
<feature type="compositionally biased region" description="Basic residues" evidence="4">
    <location>
        <begin position="315"/>
        <end position="328"/>
    </location>
</feature>
<reference evidence="7" key="1">
    <citation type="journal article" date="2020" name="BMC">
        <title>Leishmania infection induces a limited differential gene expression in the sand fly midgut.</title>
        <authorList>
            <person name="Coutinho-Abreu I.V."/>
            <person name="Serafim T.D."/>
            <person name="Meneses C."/>
            <person name="Kamhawi S."/>
            <person name="Oliveira F."/>
            <person name="Valenzuela J.G."/>
        </authorList>
    </citation>
    <scope>NUCLEOTIDE SEQUENCE</scope>
    <source>
        <strain evidence="7">Jacobina</strain>
        <tissue evidence="7">Midgut</tissue>
    </source>
</reference>
<dbReference type="InterPro" id="IPR001487">
    <property type="entry name" value="Bromodomain"/>
</dbReference>
<protein>
    <submittedName>
        <fullName evidence="7">Putative bromodomain-containing protein 3 isoform x7</fullName>
    </submittedName>
</protein>
<feature type="compositionally biased region" description="Polar residues" evidence="4">
    <location>
        <begin position="601"/>
        <end position="610"/>
    </location>
</feature>
<feature type="compositionally biased region" description="Low complexity" evidence="4">
    <location>
        <begin position="557"/>
        <end position="578"/>
    </location>
</feature>
<feature type="compositionally biased region" description="Polar residues" evidence="4">
    <location>
        <begin position="103"/>
        <end position="116"/>
    </location>
</feature>
<feature type="region of interest" description="Disordered" evidence="4">
    <location>
        <begin position="369"/>
        <end position="433"/>
    </location>
</feature>
<dbReference type="PROSITE" id="PS00633">
    <property type="entry name" value="BROMODOMAIN_1"/>
    <property type="match status" value="1"/>
</dbReference>
<dbReference type="GO" id="GO:0000785">
    <property type="term" value="C:chromatin"/>
    <property type="evidence" value="ECO:0007669"/>
    <property type="project" value="TreeGrafter"/>
</dbReference>
<dbReference type="PROSITE" id="PS50014">
    <property type="entry name" value="BROMODOMAIN_2"/>
    <property type="match status" value="1"/>
</dbReference>
<feature type="domain" description="NET" evidence="6">
    <location>
        <begin position="419"/>
        <end position="501"/>
    </location>
</feature>
<dbReference type="Gene3D" id="1.20.920.10">
    <property type="entry name" value="Bromodomain-like"/>
    <property type="match status" value="1"/>
</dbReference>
<dbReference type="InterPro" id="IPR018359">
    <property type="entry name" value="Bromodomain_CS"/>
</dbReference>
<dbReference type="VEuPathDB" id="VectorBase:LLONM1_008278"/>
<feature type="region of interest" description="Disordered" evidence="4">
    <location>
        <begin position="309"/>
        <end position="356"/>
    </location>
</feature>
<feature type="region of interest" description="Disordered" evidence="4">
    <location>
        <begin position="877"/>
        <end position="1109"/>
    </location>
</feature>
<name>A0A7G3AEW7_LUTLO</name>
<dbReference type="Pfam" id="PF17105">
    <property type="entry name" value="BRD4_CDT"/>
    <property type="match status" value="1"/>
</dbReference>
<feature type="region of interest" description="Disordered" evidence="4">
    <location>
        <begin position="500"/>
        <end position="610"/>
    </location>
</feature>
<dbReference type="SMART" id="SM00297">
    <property type="entry name" value="BROMO"/>
    <property type="match status" value="1"/>
</dbReference>
<feature type="compositionally biased region" description="Low complexity" evidence="4">
    <location>
        <begin position="329"/>
        <end position="340"/>
    </location>
</feature>
<dbReference type="PANTHER" id="PTHR22880">
    <property type="entry name" value="FALZ-RELATED BROMODOMAIN-CONTAINING PROTEINS"/>
    <property type="match status" value="1"/>
</dbReference>
<feature type="compositionally biased region" description="Low complexity" evidence="4">
    <location>
        <begin position="671"/>
        <end position="681"/>
    </location>
</feature>
<feature type="compositionally biased region" description="Low complexity" evidence="4">
    <location>
        <begin position="894"/>
        <end position="918"/>
    </location>
</feature>
<dbReference type="SUPFAM" id="SSF47370">
    <property type="entry name" value="Bromodomain"/>
    <property type="match status" value="1"/>
</dbReference>
<evidence type="ECO:0000256" key="2">
    <source>
        <dbReference type="ARBA" id="ARBA00023117"/>
    </source>
</evidence>
<accession>A0A7G3AEW7</accession>
<dbReference type="InterPro" id="IPR027353">
    <property type="entry name" value="NET_dom"/>
</dbReference>
<dbReference type="PANTHER" id="PTHR22880:SF225">
    <property type="entry name" value="BROMODOMAIN-CONTAINING PROTEIN BET-1-RELATED"/>
    <property type="match status" value="1"/>
</dbReference>
<feature type="domain" description="Bromo" evidence="5">
    <location>
        <begin position="158"/>
        <end position="230"/>
    </location>
</feature>
<feature type="compositionally biased region" description="Low complexity" evidence="4">
    <location>
        <begin position="966"/>
        <end position="977"/>
    </location>
</feature>
<feature type="compositionally biased region" description="Gly residues" evidence="4">
    <location>
        <begin position="397"/>
        <end position="406"/>
    </location>
</feature>
<dbReference type="AlphaFoldDB" id="A0A7G3AEW7"/>
<dbReference type="PRINTS" id="PR00503">
    <property type="entry name" value="BROMODOMAIN"/>
</dbReference>
<evidence type="ECO:0000259" key="5">
    <source>
        <dbReference type="PROSITE" id="PS50014"/>
    </source>
</evidence>
<feature type="region of interest" description="Disordered" evidence="4">
    <location>
        <begin position="61"/>
        <end position="135"/>
    </location>
</feature>
<dbReference type="GO" id="GO:0006338">
    <property type="term" value="P:chromatin remodeling"/>
    <property type="evidence" value="ECO:0007669"/>
    <property type="project" value="TreeGrafter"/>
</dbReference>
<feature type="compositionally biased region" description="Basic and acidic residues" evidence="4">
    <location>
        <begin position="1001"/>
        <end position="1050"/>
    </location>
</feature>
<evidence type="ECO:0000256" key="4">
    <source>
        <dbReference type="SAM" id="MobiDB-lite"/>
    </source>
</evidence>
<keyword evidence="1" id="KW-0677">Repeat</keyword>
<dbReference type="PROSITE" id="PS51525">
    <property type="entry name" value="NET"/>
    <property type="match status" value="1"/>
</dbReference>
<dbReference type="FunFam" id="1.20.920.10:FF:000003">
    <property type="entry name" value="Bromodomain-containing protein 2"/>
    <property type="match status" value="1"/>
</dbReference>
<dbReference type="GO" id="GO:0005634">
    <property type="term" value="C:nucleus"/>
    <property type="evidence" value="ECO:0007669"/>
    <property type="project" value="TreeGrafter"/>
</dbReference>
<dbReference type="CDD" id="cd05498">
    <property type="entry name" value="Bromo_Brdt_II_like"/>
    <property type="match status" value="1"/>
</dbReference>
<dbReference type="FunFam" id="1.20.1270.220:FF:000001">
    <property type="entry name" value="bromodomain-containing protein 2 isoform X1"/>
    <property type="match status" value="1"/>
</dbReference>
<feature type="region of interest" description="Disordered" evidence="4">
    <location>
        <begin position="250"/>
        <end position="289"/>
    </location>
</feature>
<dbReference type="InterPro" id="IPR050935">
    <property type="entry name" value="Bromo_chromatin_reader"/>
</dbReference>
<feature type="compositionally biased region" description="Gly residues" evidence="4">
    <location>
        <begin position="121"/>
        <end position="130"/>
    </location>
</feature>
<dbReference type="InterPro" id="IPR038336">
    <property type="entry name" value="NET_sf"/>
</dbReference>
<evidence type="ECO:0000256" key="1">
    <source>
        <dbReference type="ARBA" id="ARBA00022737"/>
    </source>
</evidence>
<dbReference type="EMBL" id="GITU01001043">
    <property type="protein sequence ID" value="MBC1169746.1"/>
    <property type="molecule type" value="Transcribed_RNA"/>
</dbReference>
<dbReference type="InterPro" id="IPR043509">
    <property type="entry name" value="Bromo_Brdt_II"/>
</dbReference>
<evidence type="ECO:0000259" key="6">
    <source>
        <dbReference type="PROSITE" id="PS51525"/>
    </source>
</evidence>
<feature type="compositionally biased region" description="Polar residues" evidence="4">
    <location>
        <begin position="682"/>
        <end position="691"/>
    </location>
</feature>
<evidence type="ECO:0000256" key="3">
    <source>
        <dbReference type="PROSITE-ProRule" id="PRU00035"/>
    </source>
</evidence>